<evidence type="ECO:0000256" key="10">
    <source>
        <dbReference type="PIRSR" id="PIRSR602401-1"/>
    </source>
</evidence>
<dbReference type="FunFam" id="1.10.630.10:FF:000004">
    <property type="entry name" value="cytochrome P450 2D15 isoform X1"/>
    <property type="match status" value="1"/>
</dbReference>
<dbReference type="InterPro" id="IPR008069">
    <property type="entry name" value="Cyt_P450_E_grp-I_CYP2D-like"/>
</dbReference>
<evidence type="ECO:0000256" key="1">
    <source>
        <dbReference type="ARBA" id="ARBA00001971"/>
    </source>
</evidence>
<evidence type="ECO:0000256" key="2">
    <source>
        <dbReference type="ARBA" id="ARBA00004370"/>
    </source>
</evidence>
<evidence type="ECO:0000313" key="13">
    <source>
        <dbReference type="EMBL" id="KAA0706606.1"/>
    </source>
</evidence>
<dbReference type="PANTHER" id="PTHR24300">
    <property type="entry name" value="CYTOCHROME P450 508A4-RELATED"/>
    <property type="match status" value="1"/>
</dbReference>
<evidence type="ECO:0000256" key="6">
    <source>
        <dbReference type="ARBA" id="ARBA00023002"/>
    </source>
</evidence>
<dbReference type="GO" id="GO:0006082">
    <property type="term" value="P:organic acid metabolic process"/>
    <property type="evidence" value="ECO:0007669"/>
    <property type="project" value="TreeGrafter"/>
</dbReference>
<keyword evidence="4 10" id="KW-0349">Heme</keyword>
<keyword evidence="9 12" id="KW-0472">Membrane</keyword>
<gene>
    <name evidence="13" type="ORF">E1301_Tti014068</name>
</gene>
<reference evidence="13 14" key="1">
    <citation type="journal article" date="2019" name="Mol. Ecol. Resour.">
        <title>Chromosome-level genome assembly of Triplophysa tibetana, a fish adapted to the harsh high-altitude environment of the Tibetan Plateau.</title>
        <authorList>
            <person name="Yang X."/>
            <person name="Liu H."/>
            <person name="Ma Z."/>
            <person name="Zou Y."/>
            <person name="Zou M."/>
            <person name="Mao Y."/>
            <person name="Li X."/>
            <person name="Wang H."/>
            <person name="Chen T."/>
            <person name="Wang W."/>
            <person name="Yang R."/>
        </authorList>
    </citation>
    <scope>NUCLEOTIDE SEQUENCE [LARGE SCALE GENOMIC DNA]</scope>
    <source>
        <strain evidence="13">TTIB1903HZAU</strain>
        <tissue evidence="13">Muscle</tissue>
    </source>
</reference>
<dbReference type="PROSITE" id="PS00086">
    <property type="entry name" value="CYTOCHROME_P450"/>
    <property type="match status" value="1"/>
</dbReference>
<accession>A0A5A9NC29</accession>
<protein>
    <submittedName>
        <fullName evidence="13">Cytochrome P450 2B15</fullName>
    </submittedName>
</protein>
<feature type="binding site" description="axial binding residue" evidence="10">
    <location>
        <position position="444"/>
    </location>
    <ligand>
        <name>heme</name>
        <dbReference type="ChEBI" id="CHEBI:30413"/>
    </ligand>
    <ligandPart>
        <name>Fe</name>
        <dbReference type="ChEBI" id="CHEBI:18248"/>
    </ligandPart>
</feature>
<keyword evidence="6 11" id="KW-0560">Oxidoreductase</keyword>
<dbReference type="InterPro" id="IPR001128">
    <property type="entry name" value="Cyt_P450"/>
</dbReference>
<dbReference type="GO" id="GO:0020037">
    <property type="term" value="F:heme binding"/>
    <property type="evidence" value="ECO:0007669"/>
    <property type="project" value="InterPro"/>
</dbReference>
<dbReference type="Proteomes" id="UP000324632">
    <property type="component" value="Chromosome 20"/>
</dbReference>
<organism evidence="13 14">
    <name type="scientific">Triplophysa tibetana</name>
    <dbReference type="NCBI Taxonomy" id="1572043"/>
    <lineage>
        <taxon>Eukaryota</taxon>
        <taxon>Metazoa</taxon>
        <taxon>Chordata</taxon>
        <taxon>Craniata</taxon>
        <taxon>Vertebrata</taxon>
        <taxon>Euteleostomi</taxon>
        <taxon>Actinopterygii</taxon>
        <taxon>Neopterygii</taxon>
        <taxon>Teleostei</taxon>
        <taxon>Ostariophysi</taxon>
        <taxon>Cypriniformes</taxon>
        <taxon>Nemacheilidae</taxon>
        <taxon>Triplophysa</taxon>
    </lineage>
</organism>
<sequence length="502" mass="57140">MWTSLKSLDASSVCLALILGLVFLVLYEMFRIRSFRAQTPPGPRPLPFVGNLPNALKDPMKFIQLMPQYGEMATVYIGRRPSIILNTLQITKEALVQNASSFSGRPNVPILDWVTGGYGIVMAQFGHSWRQQRRFALHTLRNFGLGKKSVEERVLEEGRYLIAEMCKTKGTAFDPQHVIQNAVSNIICSIVFGDRFDYDNKRFAYLLKILNENIVLAGSLIGQIFNLVPFIKHLPGPHQKIHQNAEELKGFIREAVEEHRITLDSGNLRDFIDAYLVEMEKQQKSNEDSTFHEMNMVMSVSDLFFAGTDTTATTIRWGLIFLTQHPDIQERCHEEIVQVLGYDRLPSMEDHDKLPYTYAAVHEIQRCSNIAPLGGIHETTQPSKLRGYDIAKETQIMVNLTAILSDKDHWKYPDTFNPENFLDDNRCFNKPESFLPFSLGPRGCPGETLAKTELFLFITYLLQQLRFSWPADAPSPHMDGNFGMVRSPRPFNIICCSRGADE</sequence>
<dbReference type="GO" id="GO:0005506">
    <property type="term" value="F:iron ion binding"/>
    <property type="evidence" value="ECO:0007669"/>
    <property type="project" value="InterPro"/>
</dbReference>
<evidence type="ECO:0000313" key="14">
    <source>
        <dbReference type="Proteomes" id="UP000324632"/>
    </source>
</evidence>
<keyword evidence="5 10" id="KW-0479">Metal-binding</keyword>
<comment type="subcellular location">
    <subcellularLocation>
        <location evidence="2">Membrane</location>
    </subcellularLocation>
</comment>
<dbReference type="InterPro" id="IPR002401">
    <property type="entry name" value="Cyt_P450_E_grp-I"/>
</dbReference>
<dbReference type="Pfam" id="PF00067">
    <property type="entry name" value="p450"/>
    <property type="match status" value="1"/>
</dbReference>
<keyword evidence="14" id="KW-1185">Reference proteome</keyword>
<dbReference type="SUPFAM" id="SSF48264">
    <property type="entry name" value="Cytochrome P450"/>
    <property type="match status" value="1"/>
</dbReference>
<name>A0A5A9NC29_9TELE</name>
<keyword evidence="7 10" id="KW-0408">Iron</keyword>
<evidence type="ECO:0000256" key="12">
    <source>
        <dbReference type="SAM" id="Phobius"/>
    </source>
</evidence>
<evidence type="ECO:0000256" key="11">
    <source>
        <dbReference type="RuleBase" id="RU000461"/>
    </source>
</evidence>
<dbReference type="PRINTS" id="PR01686">
    <property type="entry name" value="EP450ICYP2D"/>
</dbReference>
<dbReference type="InterPro" id="IPR050182">
    <property type="entry name" value="Cytochrome_P450_fam2"/>
</dbReference>
<dbReference type="GO" id="GO:0005737">
    <property type="term" value="C:cytoplasm"/>
    <property type="evidence" value="ECO:0007669"/>
    <property type="project" value="TreeGrafter"/>
</dbReference>
<comment type="cofactor">
    <cofactor evidence="1 10">
        <name>heme</name>
        <dbReference type="ChEBI" id="CHEBI:30413"/>
    </cofactor>
</comment>
<dbReference type="EMBL" id="SOYY01000020">
    <property type="protein sequence ID" value="KAA0706606.1"/>
    <property type="molecule type" value="Genomic_DNA"/>
</dbReference>
<evidence type="ECO:0000256" key="8">
    <source>
        <dbReference type="ARBA" id="ARBA00023033"/>
    </source>
</evidence>
<dbReference type="PRINTS" id="PR00385">
    <property type="entry name" value="P450"/>
</dbReference>
<keyword evidence="8 11" id="KW-0503">Monooxygenase</keyword>
<dbReference type="CDD" id="cd11026">
    <property type="entry name" value="CYP2"/>
    <property type="match status" value="1"/>
</dbReference>
<dbReference type="Gene3D" id="1.10.630.10">
    <property type="entry name" value="Cytochrome P450"/>
    <property type="match status" value="1"/>
</dbReference>
<feature type="transmembrane region" description="Helical" evidence="12">
    <location>
        <begin position="12"/>
        <end position="30"/>
    </location>
</feature>
<keyword evidence="12" id="KW-0812">Transmembrane</keyword>
<comment type="similarity">
    <text evidence="3 11">Belongs to the cytochrome P450 family.</text>
</comment>
<evidence type="ECO:0000256" key="7">
    <source>
        <dbReference type="ARBA" id="ARBA00023004"/>
    </source>
</evidence>
<evidence type="ECO:0000256" key="3">
    <source>
        <dbReference type="ARBA" id="ARBA00010617"/>
    </source>
</evidence>
<evidence type="ECO:0000256" key="4">
    <source>
        <dbReference type="ARBA" id="ARBA00022617"/>
    </source>
</evidence>
<dbReference type="InterPro" id="IPR017972">
    <property type="entry name" value="Cyt_P450_CS"/>
</dbReference>
<comment type="caution">
    <text evidence="13">The sequence shown here is derived from an EMBL/GenBank/DDBJ whole genome shotgun (WGS) entry which is preliminary data.</text>
</comment>
<dbReference type="InterPro" id="IPR036396">
    <property type="entry name" value="Cyt_P450_sf"/>
</dbReference>
<proteinExistence type="inferred from homology"/>
<dbReference type="PANTHER" id="PTHR24300:SF326">
    <property type="entry name" value="CYTOCHROME P450-RELATED"/>
    <property type="match status" value="1"/>
</dbReference>
<evidence type="ECO:0000256" key="9">
    <source>
        <dbReference type="ARBA" id="ARBA00023136"/>
    </source>
</evidence>
<dbReference type="GO" id="GO:0016020">
    <property type="term" value="C:membrane"/>
    <property type="evidence" value="ECO:0007669"/>
    <property type="project" value="UniProtKB-SubCell"/>
</dbReference>
<keyword evidence="12" id="KW-1133">Transmembrane helix</keyword>
<dbReference type="GO" id="GO:0016712">
    <property type="term" value="F:oxidoreductase activity, acting on paired donors, with incorporation or reduction of molecular oxygen, reduced flavin or flavoprotein as one donor, and incorporation of one atom of oxygen"/>
    <property type="evidence" value="ECO:0007669"/>
    <property type="project" value="InterPro"/>
</dbReference>
<evidence type="ECO:0000256" key="5">
    <source>
        <dbReference type="ARBA" id="ARBA00022723"/>
    </source>
</evidence>
<dbReference type="AlphaFoldDB" id="A0A5A9NC29"/>
<dbReference type="PRINTS" id="PR00463">
    <property type="entry name" value="EP450I"/>
</dbReference>
<dbReference type="GO" id="GO:0006805">
    <property type="term" value="P:xenobiotic metabolic process"/>
    <property type="evidence" value="ECO:0007669"/>
    <property type="project" value="TreeGrafter"/>
</dbReference>